<name>A0ABQ4NQG3_9RHOB</name>
<comment type="similarity">
    <text evidence="2">Belongs to the 2H phosphoesterase superfamily. ThpR family.</text>
</comment>
<evidence type="ECO:0000256" key="2">
    <source>
        <dbReference type="HAMAP-Rule" id="MF_01940"/>
    </source>
</evidence>
<feature type="active site" description="Proton acceptor" evidence="2">
    <location>
        <position position="119"/>
    </location>
</feature>
<dbReference type="HAMAP" id="MF_01940">
    <property type="entry name" value="RNA_CPDase"/>
    <property type="match status" value="1"/>
</dbReference>
<feature type="short sequence motif" description="HXTX 2" evidence="2">
    <location>
        <begin position="119"/>
        <end position="122"/>
    </location>
</feature>
<evidence type="ECO:0000256" key="1">
    <source>
        <dbReference type="ARBA" id="ARBA00022801"/>
    </source>
</evidence>
<dbReference type="EMBL" id="BPFH01000007">
    <property type="protein sequence ID" value="GIT96654.1"/>
    <property type="molecule type" value="Genomic_DNA"/>
</dbReference>
<dbReference type="Pfam" id="PF13563">
    <property type="entry name" value="2_5_RNA_ligase2"/>
    <property type="match status" value="1"/>
</dbReference>
<organism evidence="3 4">
    <name type="scientific">Jannaschia pagri</name>
    <dbReference type="NCBI Taxonomy" id="2829797"/>
    <lineage>
        <taxon>Bacteria</taxon>
        <taxon>Pseudomonadati</taxon>
        <taxon>Pseudomonadota</taxon>
        <taxon>Alphaproteobacteria</taxon>
        <taxon>Rhodobacterales</taxon>
        <taxon>Roseobacteraceae</taxon>
        <taxon>Jannaschia</taxon>
    </lineage>
</organism>
<dbReference type="RefSeq" id="WP_220750154.1">
    <property type="nucleotide sequence ID" value="NZ_BPFH01000007.1"/>
</dbReference>
<dbReference type="Proteomes" id="UP000786693">
    <property type="component" value="Unassembled WGS sequence"/>
</dbReference>
<feature type="active site" description="Proton donor" evidence="2">
    <location>
        <position position="36"/>
    </location>
</feature>
<comment type="catalytic activity">
    <reaction evidence="2">
        <text>a 3'-end 2',3'-cyclophospho-ribonucleotide-RNA + H2O = a 3'-end 2'-phospho-ribonucleotide-RNA + H(+)</text>
        <dbReference type="Rhea" id="RHEA:11828"/>
        <dbReference type="Rhea" id="RHEA-COMP:10464"/>
        <dbReference type="Rhea" id="RHEA-COMP:17353"/>
        <dbReference type="ChEBI" id="CHEBI:15377"/>
        <dbReference type="ChEBI" id="CHEBI:15378"/>
        <dbReference type="ChEBI" id="CHEBI:83064"/>
        <dbReference type="ChEBI" id="CHEBI:173113"/>
        <dbReference type="EC" id="3.1.4.58"/>
    </reaction>
</comment>
<accession>A0ABQ4NQG3</accession>
<proteinExistence type="inferred from homology"/>
<evidence type="ECO:0000313" key="4">
    <source>
        <dbReference type="Proteomes" id="UP000786693"/>
    </source>
</evidence>
<dbReference type="PANTHER" id="PTHR35561">
    <property type="entry name" value="RNA 2',3'-CYCLIC PHOSPHODIESTERASE"/>
    <property type="match status" value="1"/>
</dbReference>
<dbReference type="Gene3D" id="3.90.1140.10">
    <property type="entry name" value="Cyclic phosphodiesterase"/>
    <property type="match status" value="1"/>
</dbReference>
<sequence length="181" mass="19779">MRAFVGLPVPEAWVDPLMRVQSRLPGGRAVDADDLHITLAFLDDQPPQRLEALHDLLDARALGGVPLRPLAFAPLGQGRPRAVVLDLATDPPLATLREGVRQDVRRAGIDLPRERFRPHVTLLRYGGTARADTERLAGTLLRVGAPDLPPAEAHRLTLWSSLLTPQGPIYEPLAEYPLVPA</sequence>
<dbReference type="EC" id="3.1.4.58" evidence="2"/>
<protein>
    <recommendedName>
        <fullName evidence="2">RNA 2',3'-cyclic phosphodiesterase</fullName>
        <shortName evidence="2">RNA 2',3'-CPDase</shortName>
        <ecNumber evidence="2">3.1.4.58</ecNumber>
    </recommendedName>
</protein>
<comment type="caution">
    <text evidence="3">The sequence shown here is derived from an EMBL/GenBank/DDBJ whole genome shotgun (WGS) entry which is preliminary data.</text>
</comment>
<dbReference type="InterPro" id="IPR004175">
    <property type="entry name" value="RNA_CPDase"/>
</dbReference>
<dbReference type="PANTHER" id="PTHR35561:SF1">
    <property type="entry name" value="RNA 2',3'-CYCLIC PHOSPHODIESTERASE"/>
    <property type="match status" value="1"/>
</dbReference>
<reference evidence="3 4" key="1">
    <citation type="submission" date="2021-05" db="EMBL/GenBank/DDBJ databases">
        <title>Bacteria Genome sequencing.</title>
        <authorList>
            <person name="Takabe Y."/>
            <person name="Nakajima Y."/>
            <person name="Suzuki S."/>
            <person name="Shiozaki T."/>
        </authorList>
    </citation>
    <scope>NUCLEOTIDE SEQUENCE [LARGE SCALE GENOMIC DNA]</scope>
    <source>
        <strain evidence="3 4">AI_62</strain>
    </source>
</reference>
<dbReference type="SUPFAM" id="SSF55144">
    <property type="entry name" value="LigT-like"/>
    <property type="match status" value="1"/>
</dbReference>
<feature type="short sequence motif" description="HXTX 1" evidence="2">
    <location>
        <begin position="36"/>
        <end position="39"/>
    </location>
</feature>
<dbReference type="InterPro" id="IPR009097">
    <property type="entry name" value="Cyclic_Pdiesterase"/>
</dbReference>
<comment type="function">
    <text evidence="2">Hydrolyzes RNA 2',3'-cyclic phosphodiester to an RNA 2'-phosphomonoester.</text>
</comment>
<keyword evidence="1 2" id="KW-0378">Hydrolase</keyword>
<keyword evidence="4" id="KW-1185">Reference proteome</keyword>
<evidence type="ECO:0000313" key="3">
    <source>
        <dbReference type="EMBL" id="GIT96654.1"/>
    </source>
</evidence>
<gene>
    <name evidence="3" type="ORF">JANAI62_32770</name>
</gene>
<dbReference type="NCBIfam" id="TIGR02258">
    <property type="entry name" value="2_5_ligase"/>
    <property type="match status" value="1"/>
</dbReference>